<comment type="caution">
    <text evidence="2">The sequence shown here is derived from an EMBL/GenBank/DDBJ whole genome shotgun (WGS) entry which is preliminary data.</text>
</comment>
<accession>A0A2G8K9Y4</accession>
<gene>
    <name evidence="2" type="ORF">BSL78_18354</name>
</gene>
<feature type="region of interest" description="Disordered" evidence="1">
    <location>
        <begin position="83"/>
        <end position="129"/>
    </location>
</feature>
<dbReference type="OrthoDB" id="10643187at2759"/>
<proteinExistence type="predicted"/>
<keyword evidence="3" id="KW-1185">Reference proteome</keyword>
<sequence length="129" mass="14592">MVRELSAMRLMLRKLSTLLHEEKVVKTRSSEVQCDPMWNRCHKDSQTEISELMNSSSVSVASVQCNIHPEKLTCGSQYEKPRELVKPSRLATPTSKLTKPRTSQPSSKRPIIALRNMQIEEPGTTNLGE</sequence>
<protein>
    <submittedName>
        <fullName evidence="2">Uncharacterized protein</fullName>
    </submittedName>
</protein>
<feature type="compositionally biased region" description="Polar residues" evidence="1">
    <location>
        <begin position="91"/>
        <end position="107"/>
    </location>
</feature>
<evidence type="ECO:0000313" key="2">
    <source>
        <dbReference type="EMBL" id="PIK44790.1"/>
    </source>
</evidence>
<evidence type="ECO:0000256" key="1">
    <source>
        <dbReference type="SAM" id="MobiDB-lite"/>
    </source>
</evidence>
<organism evidence="2 3">
    <name type="scientific">Stichopus japonicus</name>
    <name type="common">Sea cucumber</name>
    <dbReference type="NCBI Taxonomy" id="307972"/>
    <lineage>
        <taxon>Eukaryota</taxon>
        <taxon>Metazoa</taxon>
        <taxon>Echinodermata</taxon>
        <taxon>Eleutherozoa</taxon>
        <taxon>Echinozoa</taxon>
        <taxon>Holothuroidea</taxon>
        <taxon>Aspidochirotacea</taxon>
        <taxon>Aspidochirotida</taxon>
        <taxon>Stichopodidae</taxon>
        <taxon>Apostichopus</taxon>
    </lineage>
</organism>
<name>A0A2G8K9Y4_STIJA</name>
<dbReference type="EMBL" id="MRZV01000754">
    <property type="protein sequence ID" value="PIK44790.1"/>
    <property type="molecule type" value="Genomic_DNA"/>
</dbReference>
<evidence type="ECO:0000313" key="3">
    <source>
        <dbReference type="Proteomes" id="UP000230750"/>
    </source>
</evidence>
<dbReference type="AlphaFoldDB" id="A0A2G8K9Y4"/>
<dbReference type="Proteomes" id="UP000230750">
    <property type="component" value="Unassembled WGS sequence"/>
</dbReference>
<reference evidence="2 3" key="1">
    <citation type="journal article" date="2017" name="PLoS Biol.">
        <title>The sea cucumber genome provides insights into morphological evolution and visceral regeneration.</title>
        <authorList>
            <person name="Zhang X."/>
            <person name="Sun L."/>
            <person name="Yuan J."/>
            <person name="Sun Y."/>
            <person name="Gao Y."/>
            <person name="Zhang L."/>
            <person name="Li S."/>
            <person name="Dai H."/>
            <person name="Hamel J.F."/>
            <person name="Liu C."/>
            <person name="Yu Y."/>
            <person name="Liu S."/>
            <person name="Lin W."/>
            <person name="Guo K."/>
            <person name="Jin S."/>
            <person name="Xu P."/>
            <person name="Storey K.B."/>
            <person name="Huan P."/>
            <person name="Zhang T."/>
            <person name="Zhou Y."/>
            <person name="Zhang J."/>
            <person name="Lin C."/>
            <person name="Li X."/>
            <person name="Xing L."/>
            <person name="Huo D."/>
            <person name="Sun M."/>
            <person name="Wang L."/>
            <person name="Mercier A."/>
            <person name="Li F."/>
            <person name="Yang H."/>
            <person name="Xiang J."/>
        </authorList>
    </citation>
    <scope>NUCLEOTIDE SEQUENCE [LARGE SCALE GENOMIC DNA]</scope>
    <source>
        <strain evidence="2">Shaxun</strain>
        <tissue evidence="2">Muscle</tissue>
    </source>
</reference>